<dbReference type="Proteomes" id="UP001159363">
    <property type="component" value="Chromosome 9"/>
</dbReference>
<reference evidence="1 2" key="1">
    <citation type="submission" date="2023-02" db="EMBL/GenBank/DDBJ databases">
        <title>LHISI_Scaffold_Assembly.</title>
        <authorList>
            <person name="Stuart O.P."/>
            <person name="Cleave R."/>
            <person name="Magrath M.J.L."/>
            <person name="Mikheyev A.S."/>
        </authorList>
    </citation>
    <scope>NUCLEOTIDE SEQUENCE [LARGE SCALE GENOMIC DNA]</scope>
    <source>
        <strain evidence="1">Daus_M_001</strain>
        <tissue evidence="1">Leg muscle</tissue>
    </source>
</reference>
<keyword evidence="2" id="KW-1185">Reference proteome</keyword>
<accession>A0ABQ9GPP5</accession>
<organism evidence="1 2">
    <name type="scientific">Dryococelus australis</name>
    <dbReference type="NCBI Taxonomy" id="614101"/>
    <lineage>
        <taxon>Eukaryota</taxon>
        <taxon>Metazoa</taxon>
        <taxon>Ecdysozoa</taxon>
        <taxon>Arthropoda</taxon>
        <taxon>Hexapoda</taxon>
        <taxon>Insecta</taxon>
        <taxon>Pterygota</taxon>
        <taxon>Neoptera</taxon>
        <taxon>Polyneoptera</taxon>
        <taxon>Phasmatodea</taxon>
        <taxon>Verophasmatodea</taxon>
        <taxon>Anareolatae</taxon>
        <taxon>Phasmatidae</taxon>
        <taxon>Eurycanthinae</taxon>
        <taxon>Dryococelus</taxon>
    </lineage>
</organism>
<sequence>MPVLMQHGYRRPSTGFLGQQSPIPLAHQQCLGPDWTATTADLEGKLRQLWQELPQENVQRLYASMPNSIAGCLRATDGGRKSELILEKLPRRLRGAANETTRAPKSEKGRDWILRRSRDRGGRAVRTLTSHQDSISGRVTGFSHVGIVPDDAIGSASFSSWISRFPRPFIPALLHTRAPLHASALKSSLLRAAQISSLTQQSNANVHLLSSDECGALSLWGSFLDLVKLRSHEAEEHPESRTLAGFQKSWE</sequence>
<proteinExistence type="predicted"/>
<evidence type="ECO:0000313" key="2">
    <source>
        <dbReference type="Proteomes" id="UP001159363"/>
    </source>
</evidence>
<evidence type="ECO:0000313" key="1">
    <source>
        <dbReference type="EMBL" id="KAJ8873968.1"/>
    </source>
</evidence>
<gene>
    <name evidence="1" type="ORF">PR048_024808</name>
</gene>
<protein>
    <submittedName>
        <fullName evidence="1">Uncharacterized protein</fullName>
    </submittedName>
</protein>
<comment type="caution">
    <text evidence="1">The sequence shown here is derived from an EMBL/GenBank/DDBJ whole genome shotgun (WGS) entry which is preliminary data.</text>
</comment>
<name>A0ABQ9GPP5_9NEOP</name>
<dbReference type="EMBL" id="JARBHB010000010">
    <property type="protein sequence ID" value="KAJ8873968.1"/>
    <property type="molecule type" value="Genomic_DNA"/>
</dbReference>